<dbReference type="EMBL" id="MHKI01000007">
    <property type="protein sequence ID" value="OGY87573.1"/>
    <property type="molecule type" value="Genomic_DNA"/>
</dbReference>
<proteinExistence type="predicted"/>
<name>A0A1G2BE99_9BACT</name>
<feature type="transmembrane region" description="Helical" evidence="1">
    <location>
        <begin position="5"/>
        <end position="29"/>
    </location>
</feature>
<reference evidence="2 3" key="1">
    <citation type="journal article" date="2016" name="Nat. Commun.">
        <title>Thousands of microbial genomes shed light on interconnected biogeochemical processes in an aquifer system.</title>
        <authorList>
            <person name="Anantharaman K."/>
            <person name="Brown C.T."/>
            <person name="Hug L.A."/>
            <person name="Sharon I."/>
            <person name="Castelle C.J."/>
            <person name="Probst A.J."/>
            <person name="Thomas B.C."/>
            <person name="Singh A."/>
            <person name="Wilkins M.J."/>
            <person name="Karaoz U."/>
            <person name="Brodie E.L."/>
            <person name="Williams K.H."/>
            <person name="Hubbard S.S."/>
            <person name="Banfield J.F."/>
        </authorList>
    </citation>
    <scope>NUCLEOTIDE SEQUENCE [LARGE SCALE GENOMIC DNA]</scope>
</reference>
<protein>
    <submittedName>
        <fullName evidence="2">Uncharacterized protein</fullName>
    </submittedName>
</protein>
<gene>
    <name evidence="2" type="ORF">A2319_03130</name>
</gene>
<comment type="caution">
    <text evidence="2">The sequence shown here is derived from an EMBL/GenBank/DDBJ whole genome shotgun (WGS) entry which is preliminary data.</text>
</comment>
<evidence type="ECO:0000313" key="2">
    <source>
        <dbReference type="EMBL" id="OGY87573.1"/>
    </source>
</evidence>
<keyword evidence="1" id="KW-0812">Transmembrane</keyword>
<evidence type="ECO:0000313" key="3">
    <source>
        <dbReference type="Proteomes" id="UP000176420"/>
    </source>
</evidence>
<dbReference type="AlphaFoldDB" id="A0A1G2BE99"/>
<sequence length="219" mass="25037">MTRKFFLVVGWIFIFMVIWSVILSAGVFIFQEVGGDEAVLVFALIAGVFLMGSFVPFLNIVLRKVLYFSGTGVAVTPEALQKILMDINNYHVPVTAQVKKKKIIITWRYLDVQWWEILSKVGLKQVCELHLKFNPQKKEVIIFEVVKMVDWGIGPTSIKLFGGYFRGVDFSVSIGKEWGIKENFSLGKKYSFSFKSAEILNPVLNTILRNGWDVRLAMW</sequence>
<organism evidence="2 3">
    <name type="scientific">Candidatus Kerfeldbacteria bacterium RIFOXYB2_FULL_38_14</name>
    <dbReference type="NCBI Taxonomy" id="1798547"/>
    <lineage>
        <taxon>Bacteria</taxon>
        <taxon>Candidatus Kerfeldiibacteriota</taxon>
    </lineage>
</organism>
<keyword evidence="1" id="KW-0472">Membrane</keyword>
<accession>A0A1G2BE99</accession>
<dbReference type="Proteomes" id="UP000176420">
    <property type="component" value="Unassembled WGS sequence"/>
</dbReference>
<evidence type="ECO:0000256" key="1">
    <source>
        <dbReference type="SAM" id="Phobius"/>
    </source>
</evidence>
<feature type="transmembrane region" description="Helical" evidence="1">
    <location>
        <begin position="41"/>
        <end position="62"/>
    </location>
</feature>
<keyword evidence="1" id="KW-1133">Transmembrane helix</keyword>